<protein>
    <recommendedName>
        <fullName evidence="4">PEP-CTERM protein-sorting domain-containing protein</fullName>
    </recommendedName>
</protein>
<evidence type="ECO:0000313" key="3">
    <source>
        <dbReference type="Proteomes" id="UP000318995"/>
    </source>
</evidence>
<dbReference type="OrthoDB" id="269930at2"/>
<dbReference type="AlphaFoldDB" id="A0A5C5W0Q9"/>
<sequence precursor="true">MKITSVMAFAAATMLATSVFAATPFAGDDLDGGTTNGGLPGPTVPAVFTPDNSMSMFQGNLQPGNFPGSGFDIFGRYGRNLGSFVPFDVSDDSAGSFPGDQIGILRSTKNDAVVGLADTVNGDNPGGSVSAVWTFDISGRSNIELSLDIAAIGDFDASDFLRFSYSIDGGSSSTAFDIGVDQNVDPTFGLTDSGQLYLVTMESGAQYDAYFSPFFNESQWLSAITGSGGSSLTFHPRDTGTNGDSVAMDGQVPLTFFGGTQEVRGYTNGSFTNTELEAYKDPLYVNPTTAPDATGNNFDSGTQITNEFQTITAPINGTGTTLTITLNAVADGSLEYILFDNLVLSEGDVVALNPGDFNGDGKVDNGDLNLLLGNWGSPTVPGSWINGFSSPVDNGELNNLLGNWGFGVGVAVPEPTAALLGLIALAGVATRNRR</sequence>
<gene>
    <name evidence="2" type="ORF">Pla111_23130</name>
</gene>
<dbReference type="RefSeq" id="WP_146574414.1">
    <property type="nucleotide sequence ID" value="NZ_SJPH01000004.1"/>
</dbReference>
<dbReference type="PROSITE" id="PS00018">
    <property type="entry name" value="EF_HAND_1"/>
    <property type="match status" value="1"/>
</dbReference>
<keyword evidence="3" id="KW-1185">Reference proteome</keyword>
<comment type="caution">
    <text evidence="2">The sequence shown here is derived from an EMBL/GenBank/DDBJ whole genome shotgun (WGS) entry which is preliminary data.</text>
</comment>
<accession>A0A5C5W0Q9</accession>
<reference evidence="2 3" key="1">
    <citation type="submission" date="2019-02" db="EMBL/GenBank/DDBJ databases">
        <title>Deep-cultivation of Planctomycetes and their phenomic and genomic characterization uncovers novel biology.</title>
        <authorList>
            <person name="Wiegand S."/>
            <person name="Jogler M."/>
            <person name="Boedeker C."/>
            <person name="Pinto D."/>
            <person name="Vollmers J."/>
            <person name="Rivas-Marin E."/>
            <person name="Kohn T."/>
            <person name="Peeters S.H."/>
            <person name="Heuer A."/>
            <person name="Rast P."/>
            <person name="Oberbeckmann S."/>
            <person name="Bunk B."/>
            <person name="Jeske O."/>
            <person name="Meyerdierks A."/>
            <person name="Storesund J.E."/>
            <person name="Kallscheuer N."/>
            <person name="Luecker S."/>
            <person name="Lage O.M."/>
            <person name="Pohl T."/>
            <person name="Merkel B.J."/>
            <person name="Hornburger P."/>
            <person name="Mueller R.-W."/>
            <person name="Bruemmer F."/>
            <person name="Labrenz M."/>
            <person name="Spormann A.M."/>
            <person name="Op Den Camp H."/>
            <person name="Overmann J."/>
            <person name="Amann R."/>
            <person name="Jetten M.S.M."/>
            <person name="Mascher T."/>
            <person name="Medema M.H."/>
            <person name="Devos D.P."/>
            <person name="Kaster A.-K."/>
            <person name="Ovreas L."/>
            <person name="Rohde M."/>
            <person name="Galperin M.Y."/>
            <person name="Jogler C."/>
        </authorList>
    </citation>
    <scope>NUCLEOTIDE SEQUENCE [LARGE SCALE GENOMIC DNA]</scope>
    <source>
        <strain evidence="2 3">Pla111</strain>
    </source>
</reference>
<evidence type="ECO:0008006" key="4">
    <source>
        <dbReference type="Google" id="ProtNLM"/>
    </source>
</evidence>
<name>A0A5C5W0Q9_9BACT</name>
<proteinExistence type="predicted"/>
<evidence type="ECO:0000256" key="1">
    <source>
        <dbReference type="SAM" id="SignalP"/>
    </source>
</evidence>
<feature type="chain" id="PRO_5022727653" description="PEP-CTERM protein-sorting domain-containing protein" evidence="1">
    <location>
        <begin position="22"/>
        <end position="434"/>
    </location>
</feature>
<keyword evidence="1" id="KW-0732">Signal</keyword>
<dbReference type="Proteomes" id="UP000318995">
    <property type="component" value="Unassembled WGS sequence"/>
</dbReference>
<dbReference type="InterPro" id="IPR018247">
    <property type="entry name" value="EF_Hand_1_Ca_BS"/>
</dbReference>
<feature type="signal peptide" evidence="1">
    <location>
        <begin position="1"/>
        <end position="21"/>
    </location>
</feature>
<evidence type="ECO:0000313" key="2">
    <source>
        <dbReference type="EMBL" id="TWT43362.1"/>
    </source>
</evidence>
<dbReference type="EMBL" id="SJPH01000004">
    <property type="protein sequence ID" value="TWT43362.1"/>
    <property type="molecule type" value="Genomic_DNA"/>
</dbReference>
<organism evidence="2 3">
    <name type="scientific">Botrimarina hoheduenensis</name>
    <dbReference type="NCBI Taxonomy" id="2528000"/>
    <lineage>
        <taxon>Bacteria</taxon>
        <taxon>Pseudomonadati</taxon>
        <taxon>Planctomycetota</taxon>
        <taxon>Planctomycetia</taxon>
        <taxon>Pirellulales</taxon>
        <taxon>Lacipirellulaceae</taxon>
        <taxon>Botrimarina</taxon>
    </lineage>
</organism>